<evidence type="ECO:0000313" key="3">
    <source>
        <dbReference type="Proteomes" id="UP001244011"/>
    </source>
</evidence>
<evidence type="ECO:0000256" key="1">
    <source>
        <dbReference type="SAM" id="SignalP"/>
    </source>
</evidence>
<protein>
    <recommendedName>
        <fullName evidence="4">Secreted protein</fullName>
    </recommendedName>
</protein>
<name>A0AAJ0BWK8_9PEZI</name>
<dbReference type="Proteomes" id="UP001244011">
    <property type="component" value="Unassembled WGS sequence"/>
</dbReference>
<evidence type="ECO:0008006" key="4">
    <source>
        <dbReference type="Google" id="ProtNLM"/>
    </source>
</evidence>
<accession>A0AAJ0BWK8</accession>
<proteinExistence type="predicted"/>
<feature type="signal peptide" evidence="1">
    <location>
        <begin position="1"/>
        <end position="16"/>
    </location>
</feature>
<dbReference type="RefSeq" id="XP_060280961.1">
    <property type="nucleotide sequence ID" value="XM_060428605.1"/>
</dbReference>
<feature type="chain" id="PRO_5042504661" description="Secreted protein" evidence="1">
    <location>
        <begin position="17"/>
        <end position="84"/>
    </location>
</feature>
<dbReference type="AlphaFoldDB" id="A0AAJ0BWK8"/>
<gene>
    <name evidence="2" type="ORF">QBC33DRAFT_545865</name>
</gene>
<keyword evidence="1" id="KW-0732">Signal</keyword>
<comment type="caution">
    <text evidence="2">The sequence shown here is derived from an EMBL/GenBank/DDBJ whole genome shotgun (WGS) entry which is preliminary data.</text>
</comment>
<dbReference type="GeneID" id="85311792"/>
<reference evidence="2" key="1">
    <citation type="submission" date="2023-06" db="EMBL/GenBank/DDBJ databases">
        <title>Genome-scale phylogeny and comparative genomics of the fungal order Sordariales.</title>
        <authorList>
            <consortium name="Lawrence Berkeley National Laboratory"/>
            <person name="Hensen N."/>
            <person name="Bonometti L."/>
            <person name="Westerberg I."/>
            <person name="Brannstrom I.O."/>
            <person name="Guillou S."/>
            <person name="Cros-Aarteil S."/>
            <person name="Calhoun S."/>
            <person name="Haridas S."/>
            <person name="Kuo A."/>
            <person name="Mondo S."/>
            <person name="Pangilinan J."/>
            <person name="Riley R."/>
            <person name="Labutti K."/>
            <person name="Andreopoulos B."/>
            <person name="Lipzen A."/>
            <person name="Chen C."/>
            <person name="Yanf M."/>
            <person name="Daum C."/>
            <person name="Ng V."/>
            <person name="Clum A."/>
            <person name="Steindorff A."/>
            <person name="Ohm R."/>
            <person name="Martin F."/>
            <person name="Silar P."/>
            <person name="Natvig D."/>
            <person name="Lalanne C."/>
            <person name="Gautier V."/>
            <person name="Ament-Velasquez S.L."/>
            <person name="Kruys A."/>
            <person name="Hutchinson M.I."/>
            <person name="Powell A.J."/>
            <person name="Barry K."/>
            <person name="Miller A.N."/>
            <person name="Grigoriev I.V."/>
            <person name="Debuchy R."/>
            <person name="Gladieux P."/>
            <person name="Thoren M.H."/>
            <person name="Johannesson H."/>
        </authorList>
    </citation>
    <scope>NUCLEOTIDE SEQUENCE</scope>
    <source>
        <strain evidence="2">8032-3</strain>
    </source>
</reference>
<keyword evidence="3" id="KW-1185">Reference proteome</keyword>
<sequence>MGIIIWLLQLPSSLTALQDKLSKVGGKQPRSCMQPLHPCCNMQCFAKGSIQGTAGNCQRAQMVEIESEWIDHVPLELKLWRVRI</sequence>
<evidence type="ECO:0000313" key="2">
    <source>
        <dbReference type="EMBL" id="KAK1764748.1"/>
    </source>
</evidence>
<dbReference type="EMBL" id="MU839018">
    <property type="protein sequence ID" value="KAK1764748.1"/>
    <property type="molecule type" value="Genomic_DNA"/>
</dbReference>
<organism evidence="2 3">
    <name type="scientific">Phialemonium atrogriseum</name>
    <dbReference type="NCBI Taxonomy" id="1093897"/>
    <lineage>
        <taxon>Eukaryota</taxon>
        <taxon>Fungi</taxon>
        <taxon>Dikarya</taxon>
        <taxon>Ascomycota</taxon>
        <taxon>Pezizomycotina</taxon>
        <taxon>Sordariomycetes</taxon>
        <taxon>Sordariomycetidae</taxon>
        <taxon>Cephalothecales</taxon>
        <taxon>Cephalothecaceae</taxon>
        <taxon>Phialemonium</taxon>
    </lineage>
</organism>